<protein>
    <submittedName>
        <fullName evidence="7">Heme-binding protein</fullName>
    </submittedName>
</protein>
<feature type="domain" description="Solute-binding protein family 5" evidence="6">
    <location>
        <begin position="92"/>
        <end position="527"/>
    </location>
</feature>
<dbReference type="GO" id="GO:0030288">
    <property type="term" value="C:outer membrane-bounded periplasmic space"/>
    <property type="evidence" value="ECO:0007669"/>
    <property type="project" value="UniProtKB-ARBA"/>
</dbReference>
<evidence type="ECO:0000256" key="3">
    <source>
        <dbReference type="ARBA" id="ARBA00022448"/>
    </source>
</evidence>
<dbReference type="Gene3D" id="3.10.105.10">
    <property type="entry name" value="Dipeptide-binding Protein, Domain 3"/>
    <property type="match status" value="1"/>
</dbReference>
<dbReference type="OrthoDB" id="9801912at2"/>
<evidence type="ECO:0000256" key="4">
    <source>
        <dbReference type="ARBA" id="ARBA00022729"/>
    </source>
</evidence>
<gene>
    <name evidence="7" type="ORF">GEV47_04345</name>
</gene>
<dbReference type="PIRSF" id="PIRSF002741">
    <property type="entry name" value="MppA"/>
    <property type="match status" value="1"/>
</dbReference>
<organism evidence="7 8">
    <name type="scientific">Glaciimonas soli</name>
    <dbReference type="NCBI Taxonomy" id="2590999"/>
    <lineage>
        <taxon>Bacteria</taxon>
        <taxon>Pseudomonadati</taxon>
        <taxon>Pseudomonadota</taxon>
        <taxon>Betaproteobacteria</taxon>
        <taxon>Burkholderiales</taxon>
        <taxon>Oxalobacteraceae</taxon>
        <taxon>Glaciimonas</taxon>
    </lineage>
</organism>
<evidence type="ECO:0000256" key="2">
    <source>
        <dbReference type="ARBA" id="ARBA00005695"/>
    </source>
</evidence>
<dbReference type="GO" id="GO:1904680">
    <property type="term" value="F:peptide transmembrane transporter activity"/>
    <property type="evidence" value="ECO:0007669"/>
    <property type="project" value="TreeGrafter"/>
</dbReference>
<keyword evidence="8" id="KW-1185">Reference proteome</keyword>
<reference evidence="7 8" key="1">
    <citation type="submission" date="2019-10" db="EMBL/GenBank/DDBJ databases">
        <title>Glaciimonas soli sp. nov., a psychrophilic bacterium isolated from the forest soil of a high elevation mountain in Taiwan.</title>
        <authorList>
            <person name="Wang L.-T."/>
            <person name="Shieh W.Y."/>
        </authorList>
    </citation>
    <scope>NUCLEOTIDE SEQUENCE [LARGE SCALE GENOMIC DNA]</scope>
    <source>
        <strain evidence="7 8">GS1</strain>
    </source>
</reference>
<comment type="similarity">
    <text evidence="2">Belongs to the bacterial solute-binding protein 5 family.</text>
</comment>
<keyword evidence="3" id="KW-0813">Transport</keyword>
<dbReference type="CDD" id="cd08505">
    <property type="entry name" value="PBP2_NikA_DppA_OppA_like_18"/>
    <property type="match status" value="1"/>
</dbReference>
<proteinExistence type="inferred from homology"/>
<name>A0A843YKJ7_9BURK</name>
<dbReference type="GO" id="GO:0043190">
    <property type="term" value="C:ATP-binding cassette (ABC) transporter complex"/>
    <property type="evidence" value="ECO:0007669"/>
    <property type="project" value="InterPro"/>
</dbReference>
<dbReference type="Gene3D" id="3.90.76.10">
    <property type="entry name" value="Dipeptide-binding Protein, Domain 1"/>
    <property type="match status" value="1"/>
</dbReference>
<dbReference type="InterPro" id="IPR039424">
    <property type="entry name" value="SBP_5"/>
</dbReference>
<evidence type="ECO:0000313" key="8">
    <source>
        <dbReference type="Proteomes" id="UP000451565"/>
    </source>
</evidence>
<keyword evidence="4 5" id="KW-0732">Signal</keyword>
<dbReference type="InterPro" id="IPR030678">
    <property type="entry name" value="Peptide/Ni-bd"/>
</dbReference>
<dbReference type="Proteomes" id="UP000451565">
    <property type="component" value="Unassembled WGS sequence"/>
</dbReference>
<dbReference type="PANTHER" id="PTHR30290">
    <property type="entry name" value="PERIPLASMIC BINDING COMPONENT OF ABC TRANSPORTER"/>
    <property type="match status" value="1"/>
</dbReference>
<dbReference type="AlphaFoldDB" id="A0A843YKJ7"/>
<comment type="caution">
    <text evidence="7">The sequence shown here is derived from an EMBL/GenBank/DDBJ whole genome shotgun (WGS) entry which is preliminary data.</text>
</comment>
<evidence type="ECO:0000256" key="5">
    <source>
        <dbReference type="SAM" id="SignalP"/>
    </source>
</evidence>
<feature type="chain" id="PRO_5033048529" evidence="5">
    <location>
        <begin position="37"/>
        <end position="611"/>
    </location>
</feature>
<dbReference type="PANTHER" id="PTHR30290:SF10">
    <property type="entry name" value="PERIPLASMIC OLIGOPEPTIDE-BINDING PROTEIN-RELATED"/>
    <property type="match status" value="1"/>
</dbReference>
<dbReference type="InterPro" id="IPR000914">
    <property type="entry name" value="SBP_5_dom"/>
</dbReference>
<dbReference type="GO" id="GO:0015833">
    <property type="term" value="P:peptide transport"/>
    <property type="evidence" value="ECO:0007669"/>
    <property type="project" value="TreeGrafter"/>
</dbReference>
<dbReference type="RefSeq" id="WP_153233446.1">
    <property type="nucleotide sequence ID" value="NZ_WINI01000001.1"/>
</dbReference>
<feature type="signal peptide" evidence="5">
    <location>
        <begin position="1"/>
        <end position="36"/>
    </location>
</feature>
<dbReference type="Pfam" id="PF00496">
    <property type="entry name" value="SBP_bac_5"/>
    <property type="match status" value="1"/>
</dbReference>
<dbReference type="SUPFAM" id="SSF53850">
    <property type="entry name" value="Periplasmic binding protein-like II"/>
    <property type="match status" value="1"/>
</dbReference>
<evidence type="ECO:0000313" key="7">
    <source>
        <dbReference type="EMBL" id="MQQ99914.1"/>
    </source>
</evidence>
<dbReference type="EMBL" id="WINI01000001">
    <property type="protein sequence ID" value="MQQ99914.1"/>
    <property type="molecule type" value="Genomic_DNA"/>
</dbReference>
<evidence type="ECO:0000256" key="1">
    <source>
        <dbReference type="ARBA" id="ARBA00004196"/>
    </source>
</evidence>
<accession>A0A843YKJ7</accession>
<dbReference type="Gene3D" id="3.40.190.10">
    <property type="entry name" value="Periplasmic binding protein-like II"/>
    <property type="match status" value="1"/>
</dbReference>
<evidence type="ECO:0000259" key="6">
    <source>
        <dbReference type="Pfam" id="PF00496"/>
    </source>
</evidence>
<sequence length="611" mass="68546">MSSTLNLPRLYRLAIACFSISIVCSPFSPLLQSAQAAAISPADPAKVLHVAFEAADDGFDMVRGNNNLYSTWVGGAIYDSMLNYDYLARPAKLVPNTVEAMPEISSDGMTYTFHLKKGIFFTPDPAFNGKPRELTAQDYAYSIERVLDPKNRSPQASTFENKIVGLDDRVALAKKTGKFDYDTPIAGFEIPDRYTLRIHLTRIDQEFLYFIAHPAAGAVAREVIEKYGDDTGRHPVGTGPYMLSSYVPRSKITLVANPDYRGFIWNFKSSGGAEEAWDKRVIKEMQGKKMPQIGRVEINIIEEEQPRWLAFESGQLDIGTVTGSSVKNVLDDQNKLLPKYADKGIQLHRYLAPEIVHTVFNMQDPVIGGYTNEKIALRRAIAMAYNLNEEINLIRYGQAVKAQSEITPGIAGFDPSYRTSTVYDPDLANKLLDYFKYKRGADGYRTLPDGKPLVVKISSSPSSTDQATMEIWKRSLDKIGIRTDFPVNNFADSLKAATDCKLMMWSLGGAAGVPDAFDFMESFYGPNVQQGNLSCYKSAAFDSTYDKARLMPDGPERTVLLNQLNRQLEADTPVFTELWRYRNWVFQPWVLGFKAHPITFSNWQYLDIAKH</sequence>
<comment type="subcellular location">
    <subcellularLocation>
        <location evidence="1">Cell envelope</location>
    </subcellularLocation>
</comment>